<dbReference type="GO" id="GO:0006355">
    <property type="term" value="P:regulation of DNA-templated transcription"/>
    <property type="evidence" value="ECO:0007669"/>
    <property type="project" value="InterPro"/>
</dbReference>
<dbReference type="AlphaFoldDB" id="A0A9X2YET8"/>
<evidence type="ECO:0000259" key="3">
    <source>
        <dbReference type="PROSITE" id="PS50110"/>
    </source>
</evidence>
<dbReference type="PROSITE" id="PS50110">
    <property type="entry name" value="RESPONSE_REGULATORY"/>
    <property type="match status" value="1"/>
</dbReference>
<dbReference type="PANTHER" id="PTHR43214">
    <property type="entry name" value="TWO-COMPONENT RESPONSE REGULATOR"/>
    <property type="match status" value="1"/>
</dbReference>
<sequence>MSKDGELGISVVIIDNQYVVHAGIEAWVAGNEPPIKIVGNFAHPAEFMALQAAQKMPVDVVVLALEHEGRGPDFGGLRLLCRAGHRVVGYSHLVSDEVILTALDAGAVNYVGKSEDGKHLREAICAARSGVTYRPPRMAEALRRVELVGRPRLTRREREVLSAWLRTDNKDEVAKLLYIEPSTVATHVQRARAKYAAVGRAAPTKTLLIARAIEDGLIDVDDL</sequence>
<reference evidence="5" key="3">
    <citation type="submission" date="2022-08" db="EMBL/GenBank/DDBJ databases">
        <title>Whole genome sequencing of non-tuberculosis mycobacteria type-strains.</title>
        <authorList>
            <person name="Igarashi Y."/>
            <person name="Osugi A."/>
            <person name="Mitarai S."/>
        </authorList>
    </citation>
    <scope>NUCLEOTIDE SEQUENCE</scope>
    <source>
        <strain evidence="5">JCM 16372</strain>
    </source>
</reference>
<dbReference type="Gene3D" id="1.10.10.10">
    <property type="entry name" value="Winged helix-like DNA-binding domain superfamily/Winged helix DNA-binding domain"/>
    <property type="match status" value="1"/>
</dbReference>
<dbReference type="SUPFAM" id="SSF52172">
    <property type="entry name" value="CheY-like"/>
    <property type="match status" value="1"/>
</dbReference>
<dbReference type="GO" id="GO:0000160">
    <property type="term" value="P:phosphorelay signal transduction system"/>
    <property type="evidence" value="ECO:0007669"/>
    <property type="project" value="InterPro"/>
</dbReference>
<dbReference type="EMBL" id="JACKRN010000630">
    <property type="protein sequence ID" value="MCV7071975.1"/>
    <property type="molecule type" value="Genomic_DNA"/>
</dbReference>
<proteinExistence type="predicted"/>
<keyword evidence="1" id="KW-0238">DNA-binding</keyword>
<feature type="domain" description="Response regulatory" evidence="3">
    <location>
        <begin position="10"/>
        <end position="128"/>
    </location>
</feature>
<dbReference type="InterPro" id="IPR036388">
    <property type="entry name" value="WH-like_DNA-bd_sf"/>
</dbReference>
<reference evidence="4" key="2">
    <citation type="journal article" date="2022" name="BMC Genomics">
        <title>Comparative genome analysis of mycobacteria focusing on tRNA and non-coding RNA.</title>
        <authorList>
            <person name="Behra P.R.K."/>
            <person name="Pettersson B.M.F."/>
            <person name="Ramesh M."/>
            <person name="Das S."/>
            <person name="Dasgupta S."/>
            <person name="Kirsebom L.A."/>
        </authorList>
    </citation>
    <scope>NUCLEOTIDE SEQUENCE</scope>
    <source>
        <strain evidence="4">DSM 45406</strain>
    </source>
</reference>
<accession>A0A9X2YET8</accession>
<evidence type="ECO:0000313" key="4">
    <source>
        <dbReference type="EMBL" id="MCV7071975.1"/>
    </source>
</evidence>
<dbReference type="InterPro" id="IPR000792">
    <property type="entry name" value="Tscrpt_reg_LuxR_C"/>
</dbReference>
<dbReference type="SUPFAM" id="SSF46894">
    <property type="entry name" value="C-terminal effector domain of the bipartite response regulators"/>
    <property type="match status" value="1"/>
</dbReference>
<dbReference type="Proteomes" id="UP001140272">
    <property type="component" value="Unassembled WGS sequence"/>
</dbReference>
<dbReference type="InterPro" id="IPR039420">
    <property type="entry name" value="WalR-like"/>
</dbReference>
<keyword evidence="6" id="KW-1185">Reference proteome</keyword>
<dbReference type="RefSeq" id="WP_043413031.1">
    <property type="nucleotide sequence ID" value="NZ_CP092427.2"/>
</dbReference>
<evidence type="ECO:0000313" key="7">
    <source>
        <dbReference type="Proteomes" id="UP001140272"/>
    </source>
</evidence>
<evidence type="ECO:0000256" key="1">
    <source>
        <dbReference type="ARBA" id="ARBA00023125"/>
    </source>
</evidence>
<dbReference type="GO" id="GO:0003677">
    <property type="term" value="F:DNA binding"/>
    <property type="evidence" value="ECO:0007669"/>
    <property type="project" value="UniProtKB-KW"/>
</dbReference>
<evidence type="ECO:0000313" key="5">
    <source>
        <dbReference type="EMBL" id="ULP36313.1"/>
    </source>
</evidence>
<evidence type="ECO:0000313" key="6">
    <source>
        <dbReference type="Proteomes" id="UP001055159"/>
    </source>
</evidence>
<protein>
    <submittedName>
        <fullName evidence="4">Response regulator transcription factor</fullName>
    </submittedName>
</protein>
<dbReference type="InterPro" id="IPR001789">
    <property type="entry name" value="Sig_transdc_resp-reg_receiver"/>
</dbReference>
<dbReference type="SMART" id="SM00421">
    <property type="entry name" value="HTH_LUXR"/>
    <property type="match status" value="1"/>
</dbReference>
<dbReference type="Gene3D" id="3.40.50.2300">
    <property type="match status" value="1"/>
</dbReference>
<comment type="caution">
    <text evidence="2">Lacks conserved residue(s) required for the propagation of feature annotation.</text>
</comment>
<dbReference type="InterPro" id="IPR016032">
    <property type="entry name" value="Sig_transdc_resp-reg_C-effctor"/>
</dbReference>
<gene>
    <name evidence="4" type="ORF">H7H73_17920</name>
    <name evidence="5" type="ORF">MJO55_24380</name>
</gene>
<dbReference type="EMBL" id="CP092427">
    <property type="protein sequence ID" value="ULP36313.1"/>
    <property type="molecule type" value="Genomic_DNA"/>
</dbReference>
<evidence type="ECO:0000256" key="2">
    <source>
        <dbReference type="PROSITE-ProRule" id="PRU00169"/>
    </source>
</evidence>
<reference evidence="4" key="1">
    <citation type="submission" date="2020-07" db="EMBL/GenBank/DDBJ databases">
        <authorList>
            <person name="Pettersson B.M.F."/>
            <person name="Behra P.R.K."/>
            <person name="Ramesh M."/>
            <person name="Das S."/>
            <person name="Dasgupta S."/>
            <person name="Kirsebom L.A."/>
        </authorList>
    </citation>
    <scope>NUCLEOTIDE SEQUENCE</scope>
    <source>
        <strain evidence="4">DSM 45406</strain>
    </source>
</reference>
<organism evidence="4 7">
    <name type="scientific">Mycolicibacterium rufum</name>
    <dbReference type="NCBI Taxonomy" id="318424"/>
    <lineage>
        <taxon>Bacteria</taxon>
        <taxon>Bacillati</taxon>
        <taxon>Actinomycetota</taxon>
        <taxon>Actinomycetes</taxon>
        <taxon>Mycobacteriales</taxon>
        <taxon>Mycobacteriaceae</taxon>
        <taxon>Mycolicibacterium</taxon>
    </lineage>
</organism>
<dbReference type="PANTHER" id="PTHR43214:SF43">
    <property type="entry name" value="TWO-COMPONENT RESPONSE REGULATOR"/>
    <property type="match status" value="1"/>
</dbReference>
<dbReference type="Pfam" id="PF00196">
    <property type="entry name" value="GerE"/>
    <property type="match status" value="1"/>
</dbReference>
<name>A0A9X2YET8_9MYCO</name>
<dbReference type="Proteomes" id="UP001055159">
    <property type="component" value="Chromosome"/>
</dbReference>
<dbReference type="InterPro" id="IPR011006">
    <property type="entry name" value="CheY-like_superfamily"/>
</dbReference>